<dbReference type="AlphaFoldDB" id="M6VQ80"/>
<proteinExistence type="predicted"/>
<gene>
    <name evidence="1" type="ORF">LEP1GSC172_2458</name>
</gene>
<dbReference type="RefSeq" id="WP_002180579.1">
    <property type="nucleotide sequence ID" value="NZ_AKWD02000066.1"/>
</dbReference>
<evidence type="ECO:0000313" key="1">
    <source>
        <dbReference type="EMBL" id="EMO51733.1"/>
    </source>
</evidence>
<comment type="caution">
    <text evidence="1">The sequence shown here is derived from an EMBL/GenBank/DDBJ whole genome shotgun (WGS) entry which is preliminary data.</text>
</comment>
<organism evidence="1 2">
    <name type="scientific">Leptospira noguchii</name>
    <dbReference type="NCBI Taxonomy" id="28182"/>
    <lineage>
        <taxon>Bacteria</taxon>
        <taxon>Pseudomonadati</taxon>
        <taxon>Spirochaetota</taxon>
        <taxon>Spirochaetia</taxon>
        <taxon>Leptospirales</taxon>
        <taxon>Leptospiraceae</taxon>
        <taxon>Leptospira</taxon>
    </lineage>
</organism>
<dbReference type="Proteomes" id="UP000012112">
    <property type="component" value="Unassembled WGS sequence"/>
</dbReference>
<reference evidence="1 2" key="1">
    <citation type="submission" date="2013-01" db="EMBL/GenBank/DDBJ databases">
        <authorList>
            <person name="Harkins D.M."/>
            <person name="Durkin A.S."/>
            <person name="Brinkac L.M."/>
            <person name="Haft D.H."/>
            <person name="Selengut J.D."/>
            <person name="Sanka R."/>
            <person name="DePew J."/>
            <person name="Purushe J."/>
            <person name="Matthias M.A."/>
            <person name="Vinetz J.M."/>
            <person name="Sutton G.G."/>
            <person name="Nierman W.C."/>
            <person name="Fouts D.E."/>
        </authorList>
    </citation>
    <scope>NUCLEOTIDE SEQUENCE [LARGE SCALE GENOMIC DNA]</scope>
    <source>
        <strain evidence="1 2">HAI1536</strain>
    </source>
</reference>
<accession>M6VQ80</accession>
<protein>
    <submittedName>
        <fullName evidence="1">Uncharacterized protein</fullName>
    </submittedName>
</protein>
<evidence type="ECO:0000313" key="2">
    <source>
        <dbReference type="Proteomes" id="UP000012112"/>
    </source>
</evidence>
<name>M6VQ80_9LEPT</name>
<sequence>MNSSVTLSALIDFNYDLQIDGDVLGSFTEITIGDQKGVLKVPVFNYSELDIKEPLSKPLKGPQNAENWKRDKKALFWGRPISYPAIKAIVNSMLIEFSSIELTKYDEVAQKIYDHYNDWHDLFNMYITLFTRQDLRSKYYQPSSPTSFAIFRSDEKELVRITHVNSKDTQNYIIKYLFNSLHFTHLNLEKENLGESLANFIAKKGSRPRFCFNSFGISATIAFALILSSLSEAASYDRYLGTQFYKDQ</sequence>
<dbReference type="EMBL" id="AKWD02000066">
    <property type="protein sequence ID" value="EMO51733.1"/>
    <property type="molecule type" value="Genomic_DNA"/>
</dbReference>